<dbReference type="Proteomes" id="UP000318102">
    <property type="component" value="Unassembled WGS sequence"/>
</dbReference>
<keyword evidence="3" id="KW-1185">Reference proteome</keyword>
<dbReference type="GO" id="GO:0016747">
    <property type="term" value="F:acyltransferase activity, transferring groups other than amino-acyl groups"/>
    <property type="evidence" value="ECO:0007669"/>
    <property type="project" value="InterPro"/>
</dbReference>
<evidence type="ECO:0000313" key="3">
    <source>
        <dbReference type="Proteomes" id="UP000318102"/>
    </source>
</evidence>
<dbReference type="SUPFAM" id="SSF55729">
    <property type="entry name" value="Acyl-CoA N-acyltransferases (Nat)"/>
    <property type="match status" value="1"/>
</dbReference>
<evidence type="ECO:0000313" key="2">
    <source>
        <dbReference type="EMBL" id="TVX93778.1"/>
    </source>
</evidence>
<protein>
    <submittedName>
        <fullName evidence="2">GNAT family N-acetyltransferase</fullName>
    </submittedName>
</protein>
<dbReference type="InterPro" id="IPR000182">
    <property type="entry name" value="GNAT_dom"/>
</dbReference>
<accession>A0A559J1L2</accession>
<dbReference type="PROSITE" id="PS51186">
    <property type="entry name" value="GNAT"/>
    <property type="match status" value="1"/>
</dbReference>
<name>A0A559J1L2_9BACL</name>
<dbReference type="PANTHER" id="PTHR43792">
    <property type="entry name" value="GNAT FAMILY, PUTATIVE (AFU_ORTHOLOGUE AFUA_3G00765)-RELATED-RELATED"/>
    <property type="match status" value="1"/>
</dbReference>
<sequence length="187" mass="22163">MDFTTIFTSFPVIEGQKLRLRELRAADAPALLDYYSNENVYRYLDWHGPETLEESYKVIEFWNKGYHDGWLIRFAIADKETDKIIGTIFLTEIEDVRAEIGYELSENYWRRGMMSEALQEVLALGFNQLGLVRIQAFVSDENTGSKEMLKKFNFKEEGYLRQYECHSVTNECRDMWVYSLLRSEFQK</sequence>
<dbReference type="OrthoDB" id="9785602at2"/>
<dbReference type="InterPro" id="IPR016181">
    <property type="entry name" value="Acyl_CoA_acyltransferase"/>
</dbReference>
<dbReference type="InterPro" id="IPR051531">
    <property type="entry name" value="N-acetyltransferase"/>
</dbReference>
<proteinExistence type="predicted"/>
<comment type="caution">
    <text evidence="2">The sequence shown here is derived from an EMBL/GenBank/DDBJ whole genome shotgun (WGS) entry which is preliminary data.</text>
</comment>
<dbReference type="EMBL" id="VNJK01000001">
    <property type="protein sequence ID" value="TVX93778.1"/>
    <property type="molecule type" value="Genomic_DNA"/>
</dbReference>
<dbReference type="RefSeq" id="WP_144990594.1">
    <property type="nucleotide sequence ID" value="NZ_VNJK01000001.1"/>
</dbReference>
<organism evidence="2 3">
    <name type="scientific">Paenibacillus agilis</name>
    <dbReference type="NCBI Taxonomy" id="3020863"/>
    <lineage>
        <taxon>Bacteria</taxon>
        <taxon>Bacillati</taxon>
        <taxon>Bacillota</taxon>
        <taxon>Bacilli</taxon>
        <taxon>Bacillales</taxon>
        <taxon>Paenibacillaceae</taxon>
        <taxon>Paenibacillus</taxon>
    </lineage>
</organism>
<reference evidence="2 3" key="1">
    <citation type="submission" date="2019-07" db="EMBL/GenBank/DDBJ databases">
        <authorList>
            <person name="Kim J."/>
        </authorList>
    </citation>
    <scope>NUCLEOTIDE SEQUENCE [LARGE SCALE GENOMIC DNA]</scope>
    <source>
        <strain evidence="2 3">N4</strain>
    </source>
</reference>
<gene>
    <name evidence="2" type="ORF">FPZ44_12365</name>
</gene>
<dbReference type="AlphaFoldDB" id="A0A559J1L2"/>
<evidence type="ECO:0000259" key="1">
    <source>
        <dbReference type="PROSITE" id="PS51186"/>
    </source>
</evidence>
<feature type="domain" description="N-acetyltransferase" evidence="1">
    <location>
        <begin position="18"/>
        <end position="183"/>
    </location>
</feature>
<dbReference type="Gene3D" id="3.40.630.30">
    <property type="match status" value="1"/>
</dbReference>
<dbReference type="Pfam" id="PF13302">
    <property type="entry name" value="Acetyltransf_3"/>
    <property type="match status" value="1"/>
</dbReference>